<evidence type="ECO:0000313" key="7">
    <source>
        <dbReference type="Proteomes" id="UP001500620"/>
    </source>
</evidence>
<sequence length="194" mass="21745">MGGHEASLRERKQQRAREEIVAAAYDLFEERGYADVTVTDIAERAQVGRTTFFRYFGDKQEVVFANEQDWLDGLQLPQSLSDQGKPGFGDAIALLRAVAERICAAVTSDPELYVRRERLLAENPELEDRNARKHRAFAERMRQLLAERGASSETAVLAPRLALACYYTGRELAGGEPAALWPNVAAAFDTIKWK</sequence>
<gene>
    <name evidence="6" type="ORF">GCM10022255_099130</name>
</gene>
<dbReference type="PRINTS" id="PR00455">
    <property type="entry name" value="HTHTETR"/>
</dbReference>
<reference evidence="7" key="1">
    <citation type="journal article" date="2019" name="Int. J. Syst. Evol. Microbiol.">
        <title>The Global Catalogue of Microorganisms (GCM) 10K type strain sequencing project: providing services to taxonomists for standard genome sequencing and annotation.</title>
        <authorList>
            <consortium name="The Broad Institute Genomics Platform"/>
            <consortium name="The Broad Institute Genome Sequencing Center for Infectious Disease"/>
            <person name="Wu L."/>
            <person name="Ma J."/>
        </authorList>
    </citation>
    <scope>NUCLEOTIDE SEQUENCE [LARGE SCALE GENOMIC DNA]</scope>
    <source>
        <strain evidence="7">JCM 17441</strain>
    </source>
</reference>
<evidence type="ECO:0000256" key="1">
    <source>
        <dbReference type="ARBA" id="ARBA00023015"/>
    </source>
</evidence>
<evidence type="ECO:0000259" key="5">
    <source>
        <dbReference type="PROSITE" id="PS50977"/>
    </source>
</evidence>
<dbReference type="EMBL" id="BAABAT010000052">
    <property type="protein sequence ID" value="GAA4262454.1"/>
    <property type="molecule type" value="Genomic_DNA"/>
</dbReference>
<dbReference type="InterPro" id="IPR050109">
    <property type="entry name" value="HTH-type_TetR-like_transc_reg"/>
</dbReference>
<evidence type="ECO:0000256" key="2">
    <source>
        <dbReference type="ARBA" id="ARBA00023125"/>
    </source>
</evidence>
<protein>
    <submittedName>
        <fullName evidence="6">TetR/AcrR family transcriptional regulator</fullName>
    </submittedName>
</protein>
<evidence type="ECO:0000256" key="4">
    <source>
        <dbReference type="PROSITE-ProRule" id="PRU00335"/>
    </source>
</evidence>
<dbReference type="InterPro" id="IPR023772">
    <property type="entry name" value="DNA-bd_HTH_TetR-type_CS"/>
</dbReference>
<evidence type="ECO:0000313" key="6">
    <source>
        <dbReference type="EMBL" id="GAA4262454.1"/>
    </source>
</evidence>
<keyword evidence="7" id="KW-1185">Reference proteome</keyword>
<proteinExistence type="predicted"/>
<keyword evidence="3" id="KW-0804">Transcription</keyword>
<feature type="domain" description="HTH tetR-type" evidence="5">
    <location>
        <begin position="14"/>
        <end position="74"/>
    </location>
</feature>
<keyword evidence="1" id="KW-0805">Transcription regulation</keyword>
<name>A0ABP8DRK2_9ACTN</name>
<dbReference type="InterPro" id="IPR009057">
    <property type="entry name" value="Homeodomain-like_sf"/>
</dbReference>
<evidence type="ECO:0000256" key="3">
    <source>
        <dbReference type="ARBA" id="ARBA00023163"/>
    </source>
</evidence>
<dbReference type="RefSeq" id="WP_345139949.1">
    <property type="nucleotide sequence ID" value="NZ_BAABAT010000052.1"/>
</dbReference>
<dbReference type="PANTHER" id="PTHR30055:SF238">
    <property type="entry name" value="MYCOFACTOCIN BIOSYNTHESIS TRANSCRIPTIONAL REGULATOR MFTR-RELATED"/>
    <property type="match status" value="1"/>
</dbReference>
<comment type="caution">
    <text evidence="6">The sequence shown here is derived from an EMBL/GenBank/DDBJ whole genome shotgun (WGS) entry which is preliminary data.</text>
</comment>
<dbReference type="SUPFAM" id="SSF46689">
    <property type="entry name" value="Homeodomain-like"/>
    <property type="match status" value="1"/>
</dbReference>
<organism evidence="6 7">
    <name type="scientific">Dactylosporangium darangshiense</name>
    <dbReference type="NCBI Taxonomy" id="579108"/>
    <lineage>
        <taxon>Bacteria</taxon>
        <taxon>Bacillati</taxon>
        <taxon>Actinomycetota</taxon>
        <taxon>Actinomycetes</taxon>
        <taxon>Micromonosporales</taxon>
        <taxon>Micromonosporaceae</taxon>
        <taxon>Dactylosporangium</taxon>
    </lineage>
</organism>
<dbReference type="PANTHER" id="PTHR30055">
    <property type="entry name" value="HTH-TYPE TRANSCRIPTIONAL REGULATOR RUTR"/>
    <property type="match status" value="1"/>
</dbReference>
<dbReference type="Proteomes" id="UP001500620">
    <property type="component" value="Unassembled WGS sequence"/>
</dbReference>
<dbReference type="Gene3D" id="1.10.357.10">
    <property type="entry name" value="Tetracycline Repressor, domain 2"/>
    <property type="match status" value="1"/>
</dbReference>
<feature type="DNA-binding region" description="H-T-H motif" evidence="4">
    <location>
        <begin position="37"/>
        <end position="56"/>
    </location>
</feature>
<accession>A0ABP8DRK2</accession>
<dbReference type="PROSITE" id="PS01081">
    <property type="entry name" value="HTH_TETR_1"/>
    <property type="match status" value="1"/>
</dbReference>
<dbReference type="Pfam" id="PF00440">
    <property type="entry name" value="TetR_N"/>
    <property type="match status" value="1"/>
</dbReference>
<keyword evidence="2 4" id="KW-0238">DNA-binding</keyword>
<dbReference type="InterPro" id="IPR001647">
    <property type="entry name" value="HTH_TetR"/>
</dbReference>
<dbReference type="PROSITE" id="PS50977">
    <property type="entry name" value="HTH_TETR_2"/>
    <property type="match status" value="1"/>
</dbReference>